<protein>
    <recommendedName>
        <fullName evidence="5">DUF4349 domain-containing protein</fullName>
    </recommendedName>
</protein>
<evidence type="ECO:0000313" key="4">
    <source>
        <dbReference type="Proteomes" id="UP001361239"/>
    </source>
</evidence>
<keyword evidence="1" id="KW-0175">Coiled coil</keyword>
<keyword evidence="2" id="KW-0472">Membrane</keyword>
<keyword evidence="2" id="KW-1133">Transmembrane helix</keyword>
<keyword evidence="2" id="KW-0812">Transmembrane</keyword>
<sequence>MRRISATFTLGLLLLLAGCSKGHREETASEAREPQKVTSIDLKESVGAPAINLTAAPGVAFDYRYAFVLPDTAISAVQERHAAACEKLGPQHCRITGMRYTLVDEDEVRGQLLFKLDPALARNFGKEGIAAVEQAKGRLVDAAIEGNDVGSVIDQSQQRSKRIEDELGGVDKRLAEGVKTASEREELQRRAEQLRQQQNVEQTRRDEGAEMLANTPMTFNYAGKRGFSWGDSPIGDAWATSQSSFTTMVSIILVALGALLPWALLAALLVVLWRKTPLRNLRRKPREATPASEA</sequence>
<dbReference type="RefSeq" id="WP_339587110.1">
    <property type="nucleotide sequence ID" value="NZ_JBBHJZ010000002.1"/>
</dbReference>
<keyword evidence="4" id="KW-1185">Reference proteome</keyword>
<gene>
    <name evidence="3" type="ORF">WG901_10985</name>
</gene>
<reference evidence="3 4" key="1">
    <citation type="submission" date="2024-03" db="EMBL/GenBank/DDBJ databases">
        <authorList>
            <person name="Jo J.-H."/>
        </authorList>
    </citation>
    <scope>NUCLEOTIDE SEQUENCE [LARGE SCALE GENOMIC DNA]</scope>
    <source>
        <strain evidence="3 4">PS1R-30</strain>
    </source>
</reference>
<proteinExistence type="predicted"/>
<evidence type="ECO:0008006" key="5">
    <source>
        <dbReference type="Google" id="ProtNLM"/>
    </source>
</evidence>
<accession>A0ABU8RVR7</accession>
<evidence type="ECO:0000256" key="2">
    <source>
        <dbReference type="SAM" id="Phobius"/>
    </source>
</evidence>
<dbReference type="PROSITE" id="PS51257">
    <property type="entry name" value="PROKAR_LIPOPROTEIN"/>
    <property type="match status" value="1"/>
</dbReference>
<organism evidence="3 4">
    <name type="scientific">Novosphingobium anseongense</name>
    <dbReference type="NCBI Taxonomy" id="3133436"/>
    <lineage>
        <taxon>Bacteria</taxon>
        <taxon>Pseudomonadati</taxon>
        <taxon>Pseudomonadota</taxon>
        <taxon>Alphaproteobacteria</taxon>
        <taxon>Sphingomonadales</taxon>
        <taxon>Sphingomonadaceae</taxon>
        <taxon>Novosphingobium</taxon>
    </lineage>
</organism>
<dbReference type="Proteomes" id="UP001361239">
    <property type="component" value="Unassembled WGS sequence"/>
</dbReference>
<name>A0ABU8RVR7_9SPHN</name>
<dbReference type="EMBL" id="JBBHJZ010000002">
    <property type="protein sequence ID" value="MEJ5977162.1"/>
    <property type="molecule type" value="Genomic_DNA"/>
</dbReference>
<feature type="coiled-coil region" evidence="1">
    <location>
        <begin position="177"/>
        <end position="204"/>
    </location>
</feature>
<comment type="caution">
    <text evidence="3">The sequence shown here is derived from an EMBL/GenBank/DDBJ whole genome shotgun (WGS) entry which is preliminary data.</text>
</comment>
<evidence type="ECO:0000313" key="3">
    <source>
        <dbReference type="EMBL" id="MEJ5977162.1"/>
    </source>
</evidence>
<feature type="transmembrane region" description="Helical" evidence="2">
    <location>
        <begin position="251"/>
        <end position="273"/>
    </location>
</feature>
<evidence type="ECO:0000256" key="1">
    <source>
        <dbReference type="SAM" id="Coils"/>
    </source>
</evidence>